<dbReference type="Proteomes" id="UP001054837">
    <property type="component" value="Unassembled WGS sequence"/>
</dbReference>
<organism evidence="7 8">
    <name type="scientific">Caerostris darwini</name>
    <dbReference type="NCBI Taxonomy" id="1538125"/>
    <lineage>
        <taxon>Eukaryota</taxon>
        <taxon>Metazoa</taxon>
        <taxon>Ecdysozoa</taxon>
        <taxon>Arthropoda</taxon>
        <taxon>Chelicerata</taxon>
        <taxon>Arachnida</taxon>
        <taxon>Araneae</taxon>
        <taxon>Araneomorphae</taxon>
        <taxon>Entelegynae</taxon>
        <taxon>Araneoidea</taxon>
        <taxon>Araneidae</taxon>
        <taxon>Caerostris</taxon>
    </lineage>
</organism>
<keyword evidence="2 7" id="KW-0689">Ribosomal protein</keyword>
<dbReference type="PANTHER" id="PTHR10544">
    <property type="entry name" value="60S RIBOSOMAL PROTEIN L28"/>
    <property type="match status" value="1"/>
</dbReference>
<name>A0AAV4QPF9_9ARAC</name>
<evidence type="ECO:0000256" key="2">
    <source>
        <dbReference type="ARBA" id="ARBA00022980"/>
    </source>
</evidence>
<dbReference type="EMBL" id="BPLQ01004891">
    <property type="protein sequence ID" value="GIY11295.1"/>
    <property type="molecule type" value="Genomic_DNA"/>
</dbReference>
<evidence type="ECO:0000256" key="4">
    <source>
        <dbReference type="ARBA" id="ARBA00035223"/>
    </source>
</evidence>
<reference evidence="7 8" key="1">
    <citation type="submission" date="2021-06" db="EMBL/GenBank/DDBJ databases">
        <title>Caerostris darwini draft genome.</title>
        <authorList>
            <person name="Kono N."/>
            <person name="Arakawa K."/>
        </authorList>
    </citation>
    <scope>NUCLEOTIDE SEQUENCE [LARGE SCALE GENOMIC DNA]</scope>
</reference>
<gene>
    <name evidence="7" type="primary">RpL28</name>
    <name evidence="7" type="ORF">CDAR_404531</name>
</gene>
<accession>A0AAV4QPF9</accession>
<keyword evidence="8" id="KW-1185">Reference proteome</keyword>
<dbReference type="FunFam" id="3.30.390.110:FF:000002">
    <property type="entry name" value="60S ribosomal protein L28"/>
    <property type="match status" value="1"/>
</dbReference>
<dbReference type="GO" id="GO:0006412">
    <property type="term" value="P:translation"/>
    <property type="evidence" value="ECO:0007669"/>
    <property type="project" value="InterPro"/>
</dbReference>
<proteinExistence type="inferred from homology"/>
<evidence type="ECO:0000259" key="6">
    <source>
        <dbReference type="Pfam" id="PF01778"/>
    </source>
</evidence>
<dbReference type="InterPro" id="IPR029004">
    <property type="entry name" value="Ribosomal_eL28/Mak16"/>
</dbReference>
<dbReference type="Gene3D" id="3.30.390.110">
    <property type="match status" value="1"/>
</dbReference>
<keyword evidence="3" id="KW-0687">Ribonucleoprotein</keyword>
<protein>
    <recommendedName>
        <fullName evidence="4">Large ribosomal subunit protein eL28</fullName>
    </recommendedName>
    <alternativeName>
        <fullName evidence="5">60S ribosomal protein L28</fullName>
    </alternativeName>
</protein>
<evidence type="ECO:0000256" key="1">
    <source>
        <dbReference type="ARBA" id="ARBA00007926"/>
    </source>
</evidence>
<comment type="similarity">
    <text evidence="1">Belongs to the eukaryotic ribosomal protein eL28 family.</text>
</comment>
<comment type="caution">
    <text evidence="7">The sequence shown here is derived from an EMBL/GenBank/DDBJ whole genome shotgun (WGS) entry which is preliminary data.</text>
</comment>
<dbReference type="AlphaFoldDB" id="A0AAV4QPF9"/>
<dbReference type="GO" id="GO:0003735">
    <property type="term" value="F:structural constituent of ribosome"/>
    <property type="evidence" value="ECO:0007669"/>
    <property type="project" value="InterPro"/>
</dbReference>
<evidence type="ECO:0000256" key="3">
    <source>
        <dbReference type="ARBA" id="ARBA00023274"/>
    </source>
</evidence>
<evidence type="ECO:0000313" key="8">
    <source>
        <dbReference type="Proteomes" id="UP001054837"/>
    </source>
</evidence>
<feature type="domain" description="Ribosomal eL28/Mak16" evidence="6">
    <location>
        <begin position="18"/>
        <end position="135"/>
    </location>
</feature>
<dbReference type="GO" id="GO:1990904">
    <property type="term" value="C:ribonucleoprotein complex"/>
    <property type="evidence" value="ECO:0007669"/>
    <property type="project" value="UniProtKB-KW"/>
</dbReference>
<evidence type="ECO:0000256" key="5">
    <source>
        <dbReference type="ARBA" id="ARBA00035330"/>
    </source>
</evidence>
<dbReference type="InterPro" id="IPR002672">
    <property type="entry name" value="Ribosomal_eL28"/>
</dbReference>
<dbReference type="GO" id="GO:0005840">
    <property type="term" value="C:ribosome"/>
    <property type="evidence" value="ECO:0007669"/>
    <property type="project" value="UniProtKB-KW"/>
</dbReference>
<evidence type="ECO:0000313" key="7">
    <source>
        <dbReference type="EMBL" id="GIY11295.1"/>
    </source>
</evidence>
<dbReference type="Pfam" id="PF01778">
    <property type="entry name" value="Ribosomal_L28e"/>
    <property type="match status" value="1"/>
</dbReference>
<sequence>MSSKLILFKLNTKMSNHLQWMIVRNRSSFLVKKRNINKPFSLDPLNMKKIHSPRYSGTIQKNAIMIEPHSSKKGVELIYKKKRFQKRPVKTLERVPLTKNARRTMGVIKKFVKKNKYRKDLKMLALRRASAILKSQRPVVPKKKTSFKKKPE</sequence>